<dbReference type="RefSeq" id="WP_336436333.1">
    <property type="nucleotide sequence ID" value="NZ_JBAWKS010000002.1"/>
</dbReference>
<protein>
    <submittedName>
        <fullName evidence="2">Uncharacterized protein</fullName>
    </submittedName>
</protein>
<name>A0ABU8EWL7_9GAMM</name>
<evidence type="ECO:0000313" key="2">
    <source>
        <dbReference type="EMBL" id="MEI4551343.1"/>
    </source>
</evidence>
<proteinExistence type="predicted"/>
<keyword evidence="3" id="KW-1185">Reference proteome</keyword>
<evidence type="ECO:0000313" key="3">
    <source>
        <dbReference type="Proteomes" id="UP001382455"/>
    </source>
</evidence>
<feature type="region of interest" description="Disordered" evidence="1">
    <location>
        <begin position="54"/>
        <end position="81"/>
    </location>
</feature>
<comment type="caution">
    <text evidence="2">The sequence shown here is derived from an EMBL/GenBank/DDBJ whole genome shotgun (WGS) entry which is preliminary data.</text>
</comment>
<sequence>MKGRKLKDSYKGSKFEVTHCKGALTSFEQAMSHVDSQKRKSFIRAIEMQFQRLSDGHRMSKENFPQEGDLPKRKGQHKPKKFNALKRIPIRGYCWLSDKYPSKYFISHYVYKDYDKLKDKDTNRVGDNWRRIEVGDDEY</sequence>
<accession>A0ABU8EWL7</accession>
<dbReference type="EMBL" id="JBAWKS010000002">
    <property type="protein sequence ID" value="MEI4551343.1"/>
    <property type="molecule type" value="Genomic_DNA"/>
</dbReference>
<dbReference type="Proteomes" id="UP001382455">
    <property type="component" value="Unassembled WGS sequence"/>
</dbReference>
<organism evidence="2 3">
    <name type="scientific">Pseudoalteromonas spongiae</name>
    <dbReference type="NCBI Taxonomy" id="298657"/>
    <lineage>
        <taxon>Bacteria</taxon>
        <taxon>Pseudomonadati</taxon>
        <taxon>Pseudomonadota</taxon>
        <taxon>Gammaproteobacteria</taxon>
        <taxon>Alteromonadales</taxon>
        <taxon>Pseudoalteromonadaceae</taxon>
        <taxon>Pseudoalteromonas</taxon>
    </lineage>
</organism>
<evidence type="ECO:0000256" key="1">
    <source>
        <dbReference type="SAM" id="MobiDB-lite"/>
    </source>
</evidence>
<reference evidence="2 3" key="1">
    <citation type="submission" date="2023-12" db="EMBL/GenBank/DDBJ databases">
        <title>Friends and Foes: Symbiotic and Algicidal bacterial influence on Karenia brevis blooms.</title>
        <authorList>
            <person name="Fei C."/>
            <person name="Mohamed A.R."/>
            <person name="Booker A."/>
            <person name="Arshad M."/>
            <person name="Klass S."/>
            <person name="Ahn S."/>
            <person name="Gilbert P.M."/>
            <person name="Heil C.A."/>
            <person name="Martinez J.M."/>
            <person name="Amin S.A."/>
        </authorList>
    </citation>
    <scope>NUCLEOTIDE SEQUENCE [LARGE SCALE GENOMIC DNA]</scope>
    <source>
        <strain evidence="2 3">CE15</strain>
    </source>
</reference>
<gene>
    <name evidence="2" type="ORF">WAE96_16835</name>
</gene>